<dbReference type="EMBL" id="ACCJ01000519">
    <property type="protein sequence ID" value="EEG51815.1"/>
    <property type="molecule type" value="Genomic_DNA"/>
</dbReference>
<dbReference type="HOGENOM" id="CLU_3287169_0_0_9"/>
<proteinExistence type="predicted"/>
<reference evidence="1 2" key="2">
    <citation type="submission" date="2009-02" db="EMBL/GenBank/DDBJ databases">
        <title>Draft genome sequence of Clostridium asparagiforme (DSM 15981).</title>
        <authorList>
            <person name="Sudarsanam P."/>
            <person name="Ley R."/>
            <person name="Guruge J."/>
            <person name="Turnbaugh P.J."/>
            <person name="Mahowald M."/>
            <person name="Liep D."/>
            <person name="Gordon J."/>
        </authorList>
    </citation>
    <scope>NUCLEOTIDE SEQUENCE [LARGE SCALE GENOMIC DNA]</scope>
    <source>
        <strain evidence="1 2">DSM 15981</strain>
    </source>
</reference>
<name>C0DA24_9FIRM</name>
<evidence type="ECO:0000313" key="1">
    <source>
        <dbReference type="EMBL" id="EEG51815.1"/>
    </source>
</evidence>
<dbReference type="AlphaFoldDB" id="C0DA24"/>
<keyword evidence="2" id="KW-1185">Reference proteome</keyword>
<comment type="caution">
    <text evidence="1">The sequence shown here is derived from an EMBL/GenBank/DDBJ whole genome shotgun (WGS) entry which is preliminary data.</text>
</comment>
<dbReference type="Proteomes" id="UP000004756">
    <property type="component" value="Unassembled WGS sequence"/>
</dbReference>
<reference evidence="1 2" key="1">
    <citation type="submission" date="2009-01" db="EMBL/GenBank/DDBJ databases">
        <authorList>
            <person name="Fulton L."/>
            <person name="Clifton S."/>
            <person name="Fulton B."/>
            <person name="Xu J."/>
            <person name="Minx P."/>
            <person name="Pepin K.H."/>
            <person name="Johnson M."/>
            <person name="Bhonagiri V."/>
            <person name="Nash W.E."/>
            <person name="Mardis E.R."/>
            <person name="Wilson R.K."/>
        </authorList>
    </citation>
    <scope>NUCLEOTIDE SEQUENCE [LARGE SCALE GENOMIC DNA]</scope>
    <source>
        <strain evidence="1 2">DSM 15981</strain>
    </source>
</reference>
<accession>C0DA24</accession>
<evidence type="ECO:0000313" key="2">
    <source>
        <dbReference type="Proteomes" id="UP000004756"/>
    </source>
</evidence>
<protein>
    <submittedName>
        <fullName evidence="1">Uncharacterized protein</fullName>
    </submittedName>
</protein>
<organism evidence="1 2">
    <name type="scientific">[Clostridium] asparagiforme DSM 15981</name>
    <dbReference type="NCBI Taxonomy" id="518636"/>
    <lineage>
        <taxon>Bacteria</taxon>
        <taxon>Bacillati</taxon>
        <taxon>Bacillota</taxon>
        <taxon>Clostridia</taxon>
        <taxon>Lachnospirales</taxon>
        <taxon>Lachnospiraceae</taxon>
        <taxon>Enterocloster</taxon>
    </lineage>
</organism>
<sequence length="40" mass="4880">MKSCFVKINFLLKSLFTVEKYPRIVYDRKRIGRNIREGIF</sequence>
<gene>
    <name evidence="1" type="ORF">CLOSTASPAR_06124</name>
</gene>